<protein>
    <submittedName>
        <fullName evidence="1">Uncharacterized protein</fullName>
    </submittedName>
</protein>
<evidence type="ECO:0000313" key="1">
    <source>
        <dbReference type="EMBL" id="WNL28702.1"/>
    </source>
</evidence>
<dbReference type="EMBL" id="CP135131">
    <property type="protein sequence ID" value="WNP40802.1"/>
    <property type="molecule type" value="Genomic_DNA"/>
</dbReference>
<dbReference type="EMBL" id="CP134855">
    <property type="protein sequence ID" value="WNL32560.1"/>
    <property type="molecule type" value="Genomic_DNA"/>
</dbReference>
<organism evidence="1">
    <name type="scientific">Arcobacter sp. AZ-2023</name>
    <dbReference type="NCBI Taxonomy" id="3074453"/>
    <lineage>
        <taxon>Bacteria</taxon>
        <taxon>Pseudomonadati</taxon>
        <taxon>Campylobacterota</taxon>
        <taxon>Epsilonproteobacteria</taxon>
        <taxon>Campylobacterales</taxon>
        <taxon>Arcobacteraceae</taxon>
        <taxon>Arcobacter</taxon>
    </lineage>
</organism>
<name>A0AA96DI93_9BACT</name>
<evidence type="ECO:0000313" key="2">
    <source>
        <dbReference type="EMBL" id="WNL32560.1"/>
    </source>
</evidence>
<gene>
    <name evidence="3" type="ORF">RJG58_03195</name>
    <name evidence="4" type="ORF">RMP69_03195</name>
    <name evidence="1" type="ORF">RMQ65_04900</name>
    <name evidence="2" type="ORF">RMQ67_03195</name>
</gene>
<evidence type="ECO:0000313" key="4">
    <source>
        <dbReference type="EMBL" id="WNP40802.1"/>
    </source>
</evidence>
<dbReference type="EMBL" id="CP135130">
    <property type="protein sequence ID" value="WNP38710.1"/>
    <property type="molecule type" value="Genomic_DNA"/>
</dbReference>
<dbReference type="EMBL" id="CP134853">
    <property type="protein sequence ID" value="WNL28702.1"/>
    <property type="molecule type" value="Genomic_DNA"/>
</dbReference>
<accession>A0AA96DI93</accession>
<evidence type="ECO:0000313" key="3">
    <source>
        <dbReference type="EMBL" id="WNP38710.1"/>
    </source>
</evidence>
<reference evidence="1" key="1">
    <citation type="submission" date="2023-09" db="EMBL/GenBank/DDBJ databases">
        <title>Arcobacter tbilisiensis sp. nov. isolated from chicken meat in Tbilisi, Georgia.</title>
        <authorList>
            <person name="Matthias R."/>
            <person name="Zautner A.E."/>
        </authorList>
    </citation>
    <scope>NUCLEOTIDE SEQUENCE</scope>
    <source>
        <strain evidence="3">LEO 101</strain>
        <strain evidence="1">LEO 49</strain>
        <strain evidence="4">LEO 50</strain>
        <strain evidence="2">LEO 53</strain>
    </source>
</reference>
<sequence>MAIITSTSFKGTITEALAAVGTDIVASTKVTITDNTYTAAELLLIIAATNNHPVVLQKTAAGIPLSADSADLVTIIEGVNKYTGSLTANDPATAEQLNIIAKGTTGKVTATLDPATTIDAATVAALKDVNSTDNITFVTAETEIVGKSDLEAFVALNKKLSDANWTTITDFKGTASELSAIKSALGIIKTANVGITSGQISAADANALSKATGGDLTATLKSATVKATLSALKDIKATDVLDFTTTETTVNASDLVALEDKLVLGTQDYTSITTITETAAAVAKDVTTVTGALGIATDADVKISGNISATNAATIATATAGTLTATIFPGTAQNLEAALNGVTGALTLTLTDETVVAGDLDALTAVTTVAINANSVKTITADAADVADVSAVYAAAALKQISGLGNEIISITGGDISAADTNTLAGLTSGKVVATVTADAAATLLAALAKADAKDELTLEVTGASDAKDLLALDAKTALAITLPAPAAVISGTAAEIKKVYASKGITTVNDEVITVTDPASAADVNAIAKLSGAVTATIKDGSVAATLKTLKDVVAGDTITFKTTDKTVNAKDLVDLKVLVDTFITTSVTTITSKAADIGVAGATVIAALGIANNAAVTITNGTISATDAGLISAATTGKVTATVAADTAANIVTGLGAVVAADADDLLNITVNGATASVADLNTIDAQTFLKVKVDAATVTATNYAQFEGIYVTNKNHFSSLGDENITVAANVTAAQADAIAKATSKVVTAAVDAAAADLLVANLKNANAKDALTLTVTGVATAKDLLTLDGKTLVALDVDGVTTITGTAADVKKVYDAAGIATEGDEAIILTGTVKASDANALALQTTGVVTANIAADTVANLNTALTDGTTNAYTLTVNGATASAATLALLRAKTTEDIKVDAKEVTGTFAEVETVYVTNAADYTGLGNKNVKIAGTVTTGVNNIDAILDATTGIVTATLTSVDAATLLAATTEATAKDALTLTLDAGVESAEDLLTLDGRTSVTVNASAVTAVTGSAADVKKLLASKGVSLAKGVDINISDVVVKAADVNAIAKATSGLVTATVEAGTAAALNKALTDKDVNALTLTVNGATAAAADLVALDAKTSVSIQLDAASITGNIVDVTKVFVADATHFIGEETKAATISGEITAAQADAVADATSGVVTATIKAADANTLNTTLVDSGSQVNAYKLTVNGTTAAATDLVALDAKTSVTVNAAAIKNIEGTATAVKAAYDANALKTISGLGNETVDLSAATDANASLVKAINDYTTGVITLDTLNTATTGGNFSLSQLGDLKGITGLEAIEADNGAVDNITISIKDLLAANDSTNNFTFTITSDDDGTDNVIFTDTTGWTMDDSGFTGGTGGNITFTNNTNSQVITITLDDVVLPA</sequence>
<proteinExistence type="predicted"/>